<dbReference type="Proteomes" id="UP000277204">
    <property type="component" value="Unassembled WGS sequence"/>
</dbReference>
<dbReference type="AlphaFoldDB" id="A0A3P7Y0Z8"/>
<gene>
    <name evidence="2" type="ORF">SMRZ_LOCUS3620</name>
</gene>
<protein>
    <submittedName>
        <fullName evidence="2">Uncharacterized protein</fullName>
    </submittedName>
</protein>
<sequence>MFRTAINQSLVGICTSCVDCLDIVLGEFKLHSITQSLLRSEEVSILLAKEEIRKRHWKWIGYTLRKSSNCMMDQALTWNPEKKTEKRNTEEHTTSEIGSRHRKDEWGFERTEKDCRGYGWIERNGWRPMFLQKG</sequence>
<organism evidence="2 3">
    <name type="scientific">Schistosoma margrebowiei</name>
    <dbReference type="NCBI Taxonomy" id="48269"/>
    <lineage>
        <taxon>Eukaryota</taxon>
        <taxon>Metazoa</taxon>
        <taxon>Spiralia</taxon>
        <taxon>Lophotrochozoa</taxon>
        <taxon>Platyhelminthes</taxon>
        <taxon>Trematoda</taxon>
        <taxon>Digenea</taxon>
        <taxon>Strigeidida</taxon>
        <taxon>Schistosomatoidea</taxon>
        <taxon>Schistosomatidae</taxon>
        <taxon>Schistosoma</taxon>
    </lineage>
</organism>
<keyword evidence="3" id="KW-1185">Reference proteome</keyword>
<dbReference type="EMBL" id="UZAI01001061">
    <property type="protein sequence ID" value="VDO58653.1"/>
    <property type="molecule type" value="Genomic_DNA"/>
</dbReference>
<accession>A0A3P7Y0Z8</accession>
<name>A0A3P7Y0Z8_9TREM</name>
<evidence type="ECO:0000256" key="1">
    <source>
        <dbReference type="SAM" id="MobiDB-lite"/>
    </source>
</evidence>
<evidence type="ECO:0000313" key="3">
    <source>
        <dbReference type="Proteomes" id="UP000277204"/>
    </source>
</evidence>
<proteinExistence type="predicted"/>
<reference evidence="2 3" key="1">
    <citation type="submission" date="2018-11" db="EMBL/GenBank/DDBJ databases">
        <authorList>
            <consortium name="Pathogen Informatics"/>
        </authorList>
    </citation>
    <scope>NUCLEOTIDE SEQUENCE [LARGE SCALE GENOMIC DNA]</scope>
    <source>
        <strain evidence="2 3">Zambia</strain>
    </source>
</reference>
<evidence type="ECO:0000313" key="2">
    <source>
        <dbReference type="EMBL" id="VDO58653.1"/>
    </source>
</evidence>
<feature type="region of interest" description="Disordered" evidence="1">
    <location>
        <begin position="81"/>
        <end position="101"/>
    </location>
</feature>